<feature type="compositionally biased region" description="Polar residues" evidence="1">
    <location>
        <begin position="105"/>
        <end position="123"/>
    </location>
</feature>
<dbReference type="Proteomes" id="UP000092582">
    <property type="component" value="Chromosome 1"/>
</dbReference>
<dbReference type="AlphaFoldDB" id="A0A1B1BI03"/>
<accession>A0A1B1BI03</accession>
<keyword evidence="3" id="KW-1185">Reference proteome</keyword>
<dbReference type="KEGG" id="cart:PA27867_1224"/>
<feature type="region of interest" description="Disordered" evidence="1">
    <location>
        <begin position="72"/>
        <end position="220"/>
    </location>
</feature>
<evidence type="ECO:0000256" key="1">
    <source>
        <dbReference type="SAM" id="MobiDB-lite"/>
    </source>
</evidence>
<feature type="compositionally biased region" description="Low complexity" evidence="1">
    <location>
        <begin position="129"/>
        <end position="139"/>
    </location>
</feature>
<sequence>MARAACRGTVTKSRRPQPIVTRPGTVPAGAPCCLGPLVRAFNAAPVAGESASPRTSGSTVCCESAQGRADSCASSRVLPTELPSRAGRLPRSARTRAIEGRSVAPKTTSSRRFQNPPGSNATVSPPTPRRASSSTIRPPIDWPTVETPSSPCSRINSATESVSVAIETSPVNGAVSPNPGRSTAMTSRCSASSSRIGAQDRHPAPRPCTSSSGLPLPRRI</sequence>
<reference evidence="2 3" key="1">
    <citation type="submission" date="2016-06" db="EMBL/GenBank/DDBJ databases">
        <title>Genome sequencing of Cryobacterium arcticum PAMC 27867.</title>
        <authorList>
            <person name="Lee J."/>
            <person name="Kim O.-S."/>
        </authorList>
    </citation>
    <scope>NUCLEOTIDE SEQUENCE [LARGE SCALE GENOMIC DNA]</scope>
    <source>
        <strain evidence="2 3">PAMC 27867</strain>
    </source>
</reference>
<dbReference type="EMBL" id="CP016282">
    <property type="protein sequence ID" value="ANP72190.1"/>
    <property type="molecule type" value="Genomic_DNA"/>
</dbReference>
<feature type="compositionally biased region" description="Polar residues" evidence="1">
    <location>
        <begin position="146"/>
        <end position="162"/>
    </location>
</feature>
<name>A0A1B1BI03_9MICO</name>
<evidence type="ECO:0000313" key="3">
    <source>
        <dbReference type="Proteomes" id="UP000092582"/>
    </source>
</evidence>
<feature type="compositionally biased region" description="Polar residues" evidence="1">
    <location>
        <begin position="179"/>
        <end position="196"/>
    </location>
</feature>
<organism evidence="2 3">
    <name type="scientific">Cryobacterium arcticum</name>
    <dbReference type="NCBI Taxonomy" id="670052"/>
    <lineage>
        <taxon>Bacteria</taxon>
        <taxon>Bacillati</taxon>
        <taxon>Actinomycetota</taxon>
        <taxon>Actinomycetes</taxon>
        <taxon>Micrococcales</taxon>
        <taxon>Microbacteriaceae</taxon>
        <taxon>Cryobacterium</taxon>
    </lineage>
</organism>
<protein>
    <submittedName>
        <fullName evidence="2">Uncharacterized protein</fullName>
    </submittedName>
</protein>
<proteinExistence type="predicted"/>
<feature type="region of interest" description="Disordered" evidence="1">
    <location>
        <begin position="1"/>
        <end position="26"/>
    </location>
</feature>
<gene>
    <name evidence="2" type="ORF">PA27867_1224</name>
</gene>
<evidence type="ECO:0000313" key="2">
    <source>
        <dbReference type="EMBL" id="ANP72190.1"/>
    </source>
</evidence>